<organism evidence="1 2">
    <name type="scientific">Rhododendron molle</name>
    <name type="common">Chinese azalea</name>
    <name type="synonym">Azalea mollis</name>
    <dbReference type="NCBI Taxonomy" id="49168"/>
    <lineage>
        <taxon>Eukaryota</taxon>
        <taxon>Viridiplantae</taxon>
        <taxon>Streptophyta</taxon>
        <taxon>Embryophyta</taxon>
        <taxon>Tracheophyta</taxon>
        <taxon>Spermatophyta</taxon>
        <taxon>Magnoliopsida</taxon>
        <taxon>eudicotyledons</taxon>
        <taxon>Gunneridae</taxon>
        <taxon>Pentapetalae</taxon>
        <taxon>asterids</taxon>
        <taxon>Ericales</taxon>
        <taxon>Ericaceae</taxon>
        <taxon>Ericoideae</taxon>
        <taxon>Rhodoreae</taxon>
        <taxon>Rhododendron</taxon>
    </lineage>
</organism>
<evidence type="ECO:0000313" key="1">
    <source>
        <dbReference type="EMBL" id="KAI8549869.1"/>
    </source>
</evidence>
<name>A0ACC0N9V5_RHOML</name>
<comment type="caution">
    <text evidence="1">The sequence shown here is derived from an EMBL/GenBank/DDBJ whole genome shotgun (WGS) entry which is preliminary data.</text>
</comment>
<keyword evidence="2" id="KW-1185">Reference proteome</keyword>
<protein>
    <submittedName>
        <fullName evidence="1">Uncharacterized protein</fullName>
    </submittedName>
</protein>
<evidence type="ECO:0000313" key="2">
    <source>
        <dbReference type="Proteomes" id="UP001062846"/>
    </source>
</evidence>
<proteinExistence type="predicted"/>
<dbReference type="Proteomes" id="UP001062846">
    <property type="component" value="Chromosome 6"/>
</dbReference>
<sequence>MNNVTIYGQVQLLRERNFRVVVRDERELNAISVREFETTQALSSLYHLNIPKLKLCIFQSNSMAVASSSSSSSSLDKTQPPTYENLITVLSIDGGGVRGIIPATILEYLESQLQVY</sequence>
<dbReference type="EMBL" id="CM046393">
    <property type="protein sequence ID" value="KAI8549869.1"/>
    <property type="molecule type" value="Genomic_DNA"/>
</dbReference>
<gene>
    <name evidence="1" type="ORF">RHMOL_Rhmol06G0058400</name>
</gene>
<accession>A0ACC0N9V5</accession>
<reference evidence="1" key="1">
    <citation type="submission" date="2022-02" db="EMBL/GenBank/DDBJ databases">
        <title>Plant Genome Project.</title>
        <authorList>
            <person name="Zhang R.-G."/>
        </authorList>
    </citation>
    <scope>NUCLEOTIDE SEQUENCE</scope>
    <source>
        <strain evidence="1">AT1</strain>
    </source>
</reference>